<dbReference type="AlphaFoldDB" id="A0A6M1TBH2"/>
<evidence type="ECO:0000256" key="1">
    <source>
        <dbReference type="ARBA" id="ARBA00004383"/>
    </source>
</evidence>
<dbReference type="Proteomes" id="UP000479132">
    <property type="component" value="Unassembled WGS sequence"/>
</dbReference>
<evidence type="ECO:0000256" key="5">
    <source>
        <dbReference type="ARBA" id="ARBA00022519"/>
    </source>
</evidence>
<dbReference type="Pfam" id="PF03544">
    <property type="entry name" value="TonB_C"/>
    <property type="match status" value="1"/>
</dbReference>
<dbReference type="Gene3D" id="3.30.1150.10">
    <property type="match status" value="1"/>
</dbReference>
<keyword evidence="5" id="KW-0997">Cell inner membrane</keyword>
<dbReference type="GO" id="GO:0055085">
    <property type="term" value="P:transmembrane transport"/>
    <property type="evidence" value="ECO:0007669"/>
    <property type="project" value="InterPro"/>
</dbReference>
<reference evidence="12 13" key="1">
    <citation type="submission" date="2020-02" db="EMBL/GenBank/DDBJ databases">
        <title>Aliifodinibius halophilus 2W32, complete genome.</title>
        <authorList>
            <person name="Li Y."/>
            <person name="Wu S."/>
        </authorList>
    </citation>
    <scope>NUCLEOTIDE SEQUENCE [LARGE SCALE GENOMIC DNA]</scope>
    <source>
        <strain evidence="12 13">2W32</strain>
    </source>
</reference>
<keyword evidence="10" id="KW-0732">Signal</keyword>
<dbReference type="InterPro" id="IPR051045">
    <property type="entry name" value="TonB-dependent_transducer"/>
</dbReference>
<name>A0A6M1TBH2_9BACT</name>
<evidence type="ECO:0000256" key="9">
    <source>
        <dbReference type="ARBA" id="ARBA00023136"/>
    </source>
</evidence>
<dbReference type="RefSeq" id="WP_165270049.1">
    <property type="nucleotide sequence ID" value="NZ_JAALLS010000019.1"/>
</dbReference>
<dbReference type="EMBL" id="JAALLS010000019">
    <property type="protein sequence ID" value="NGP89381.1"/>
    <property type="molecule type" value="Genomic_DNA"/>
</dbReference>
<evidence type="ECO:0000256" key="6">
    <source>
        <dbReference type="ARBA" id="ARBA00022692"/>
    </source>
</evidence>
<evidence type="ECO:0000256" key="7">
    <source>
        <dbReference type="ARBA" id="ARBA00022927"/>
    </source>
</evidence>
<keyword evidence="8" id="KW-1133">Transmembrane helix</keyword>
<feature type="signal peptide" evidence="10">
    <location>
        <begin position="1"/>
        <end position="20"/>
    </location>
</feature>
<accession>A0A6M1TBH2</accession>
<dbReference type="SUPFAM" id="SSF74653">
    <property type="entry name" value="TolA/TonB C-terminal domain"/>
    <property type="match status" value="1"/>
</dbReference>
<sequence length="134" mass="15256">MRTLFAIIVGLLISTQSAFAQADSLDCQSKYQEWQKLEEESNDSLVDKNPELIGSIESLYNELEYPEGDFSGRVIVKFLVDKQGMTKCFESVLRVPKKFEKAAIEAIREMDFKPAQKDGQPVMVPYVIPVNFKK</sequence>
<evidence type="ECO:0000256" key="8">
    <source>
        <dbReference type="ARBA" id="ARBA00022989"/>
    </source>
</evidence>
<evidence type="ECO:0000256" key="2">
    <source>
        <dbReference type="ARBA" id="ARBA00006555"/>
    </source>
</evidence>
<evidence type="ECO:0000313" key="12">
    <source>
        <dbReference type="EMBL" id="NGP89381.1"/>
    </source>
</evidence>
<comment type="similarity">
    <text evidence="2">Belongs to the TonB family.</text>
</comment>
<keyword evidence="4" id="KW-1003">Cell membrane</keyword>
<evidence type="ECO:0000259" key="11">
    <source>
        <dbReference type="Pfam" id="PF03544"/>
    </source>
</evidence>
<comment type="subcellular location">
    <subcellularLocation>
        <location evidence="1">Cell inner membrane</location>
        <topology evidence="1">Single-pass membrane protein</topology>
        <orientation evidence="1">Periplasmic side</orientation>
    </subcellularLocation>
</comment>
<dbReference type="NCBIfam" id="TIGR01352">
    <property type="entry name" value="tonB_Cterm"/>
    <property type="match status" value="1"/>
</dbReference>
<keyword evidence="9" id="KW-0472">Membrane</keyword>
<proteinExistence type="inferred from homology"/>
<protein>
    <submittedName>
        <fullName evidence="12">Energy transducer TonB</fullName>
    </submittedName>
</protein>
<evidence type="ECO:0000256" key="4">
    <source>
        <dbReference type="ARBA" id="ARBA00022475"/>
    </source>
</evidence>
<dbReference type="InterPro" id="IPR037682">
    <property type="entry name" value="TonB_C"/>
</dbReference>
<evidence type="ECO:0000256" key="3">
    <source>
        <dbReference type="ARBA" id="ARBA00022448"/>
    </source>
</evidence>
<dbReference type="InterPro" id="IPR006260">
    <property type="entry name" value="TonB/TolA_C"/>
</dbReference>
<gene>
    <name evidence="12" type="ORF">G3569_13565</name>
</gene>
<feature type="domain" description="TonB C-terminal" evidence="11">
    <location>
        <begin position="71"/>
        <end position="133"/>
    </location>
</feature>
<evidence type="ECO:0000256" key="10">
    <source>
        <dbReference type="SAM" id="SignalP"/>
    </source>
</evidence>
<keyword evidence="13" id="KW-1185">Reference proteome</keyword>
<keyword evidence="6" id="KW-0812">Transmembrane</keyword>
<evidence type="ECO:0000313" key="13">
    <source>
        <dbReference type="Proteomes" id="UP000479132"/>
    </source>
</evidence>
<dbReference type="GO" id="GO:0015031">
    <property type="term" value="P:protein transport"/>
    <property type="evidence" value="ECO:0007669"/>
    <property type="project" value="UniProtKB-KW"/>
</dbReference>
<feature type="chain" id="PRO_5027122145" evidence="10">
    <location>
        <begin position="21"/>
        <end position="134"/>
    </location>
</feature>
<keyword evidence="7" id="KW-0653">Protein transport</keyword>
<dbReference type="PANTHER" id="PTHR33446">
    <property type="entry name" value="PROTEIN TONB-RELATED"/>
    <property type="match status" value="1"/>
</dbReference>
<dbReference type="GO" id="GO:0005886">
    <property type="term" value="C:plasma membrane"/>
    <property type="evidence" value="ECO:0007669"/>
    <property type="project" value="UniProtKB-SubCell"/>
</dbReference>
<organism evidence="12 13">
    <name type="scientific">Fodinibius halophilus</name>
    <dbReference type="NCBI Taxonomy" id="1736908"/>
    <lineage>
        <taxon>Bacteria</taxon>
        <taxon>Pseudomonadati</taxon>
        <taxon>Balneolota</taxon>
        <taxon>Balneolia</taxon>
        <taxon>Balneolales</taxon>
        <taxon>Balneolaceae</taxon>
        <taxon>Fodinibius</taxon>
    </lineage>
</organism>
<keyword evidence="3" id="KW-0813">Transport</keyword>
<comment type="caution">
    <text evidence="12">The sequence shown here is derived from an EMBL/GenBank/DDBJ whole genome shotgun (WGS) entry which is preliminary data.</text>
</comment>